<dbReference type="Proteomes" id="UP000827986">
    <property type="component" value="Unassembled WGS sequence"/>
</dbReference>
<dbReference type="AlphaFoldDB" id="A0A9D4B2S1"/>
<evidence type="ECO:0000256" key="1">
    <source>
        <dbReference type="SAM" id="MobiDB-lite"/>
    </source>
</evidence>
<evidence type="ECO:0000313" key="2">
    <source>
        <dbReference type="EMBL" id="KAH1178246.1"/>
    </source>
</evidence>
<accession>A0A9D4B2S1</accession>
<sequence length="125" mass="13586">MSLILTHGGPEKTRTGQGMHRPKGNMLSLGGGWETEGPQPLLNNILEQSHATMSPLNASQAQSCLAVKLQGNQATAFTLPVTVAETPMICHPRVMVYLLYRGLFCRSLPEHSCAIRRCASGWLQS</sequence>
<feature type="region of interest" description="Disordered" evidence="1">
    <location>
        <begin position="1"/>
        <end position="23"/>
    </location>
</feature>
<dbReference type="EMBL" id="JAHDVG010000474">
    <property type="protein sequence ID" value="KAH1178246.1"/>
    <property type="molecule type" value="Genomic_DNA"/>
</dbReference>
<evidence type="ECO:0000313" key="3">
    <source>
        <dbReference type="Proteomes" id="UP000827986"/>
    </source>
</evidence>
<comment type="caution">
    <text evidence="2">The sequence shown here is derived from an EMBL/GenBank/DDBJ whole genome shotgun (WGS) entry which is preliminary data.</text>
</comment>
<proteinExistence type="predicted"/>
<gene>
    <name evidence="2" type="ORF">KIL84_011948</name>
</gene>
<organism evidence="2 3">
    <name type="scientific">Mauremys mutica</name>
    <name type="common">yellowpond turtle</name>
    <dbReference type="NCBI Taxonomy" id="74926"/>
    <lineage>
        <taxon>Eukaryota</taxon>
        <taxon>Metazoa</taxon>
        <taxon>Chordata</taxon>
        <taxon>Craniata</taxon>
        <taxon>Vertebrata</taxon>
        <taxon>Euteleostomi</taxon>
        <taxon>Archelosauria</taxon>
        <taxon>Testudinata</taxon>
        <taxon>Testudines</taxon>
        <taxon>Cryptodira</taxon>
        <taxon>Durocryptodira</taxon>
        <taxon>Testudinoidea</taxon>
        <taxon>Geoemydidae</taxon>
        <taxon>Geoemydinae</taxon>
        <taxon>Mauremys</taxon>
    </lineage>
</organism>
<reference evidence="2" key="1">
    <citation type="submission" date="2021-09" db="EMBL/GenBank/DDBJ databases">
        <title>The genome of Mauremys mutica provides insights into the evolution of semi-aquatic lifestyle.</title>
        <authorList>
            <person name="Gong S."/>
            <person name="Gao Y."/>
        </authorList>
    </citation>
    <scope>NUCLEOTIDE SEQUENCE</scope>
    <source>
        <strain evidence="2">MM-2020</strain>
        <tissue evidence="2">Muscle</tissue>
    </source>
</reference>
<keyword evidence="3" id="KW-1185">Reference proteome</keyword>
<name>A0A9D4B2S1_9SAUR</name>
<protein>
    <submittedName>
        <fullName evidence="2">Uncharacterized protein</fullName>
    </submittedName>
</protein>